<gene>
    <name evidence="2" type="ORF">AGERDE_LOCUS10451</name>
</gene>
<comment type="caution">
    <text evidence="2">The sequence shown here is derived from an EMBL/GenBank/DDBJ whole genome shotgun (WGS) entry which is preliminary data.</text>
</comment>
<reference evidence="2" key="1">
    <citation type="submission" date="2021-06" db="EMBL/GenBank/DDBJ databases">
        <authorList>
            <person name="Kallberg Y."/>
            <person name="Tangrot J."/>
            <person name="Rosling A."/>
        </authorList>
    </citation>
    <scope>NUCLEOTIDE SEQUENCE</scope>
    <source>
        <strain evidence="2">MT106</strain>
    </source>
</reference>
<evidence type="ECO:0000313" key="3">
    <source>
        <dbReference type="Proteomes" id="UP000789831"/>
    </source>
</evidence>
<keyword evidence="1" id="KW-1133">Transmembrane helix</keyword>
<dbReference type="Proteomes" id="UP000789831">
    <property type="component" value="Unassembled WGS sequence"/>
</dbReference>
<keyword evidence="1" id="KW-0472">Membrane</keyword>
<dbReference type="AlphaFoldDB" id="A0A9N9GW17"/>
<sequence>NTSRRPLGRRISERWKMTEYLATATWAASLWEASMFMTATWAVNKLSLLSSRELHGGHLGGDSLAFPFIPVHFTLRKYLNYALDGSQIKE</sequence>
<feature type="non-terminal residue" evidence="2">
    <location>
        <position position="90"/>
    </location>
</feature>
<dbReference type="EMBL" id="CAJVPL010003262">
    <property type="protein sequence ID" value="CAG8629367.1"/>
    <property type="molecule type" value="Genomic_DNA"/>
</dbReference>
<proteinExistence type="predicted"/>
<accession>A0A9N9GW17</accession>
<keyword evidence="1" id="KW-0812">Transmembrane</keyword>
<keyword evidence="3" id="KW-1185">Reference proteome</keyword>
<feature type="transmembrane region" description="Helical" evidence="1">
    <location>
        <begin position="20"/>
        <end position="43"/>
    </location>
</feature>
<organism evidence="2 3">
    <name type="scientific">Ambispora gerdemannii</name>
    <dbReference type="NCBI Taxonomy" id="144530"/>
    <lineage>
        <taxon>Eukaryota</taxon>
        <taxon>Fungi</taxon>
        <taxon>Fungi incertae sedis</taxon>
        <taxon>Mucoromycota</taxon>
        <taxon>Glomeromycotina</taxon>
        <taxon>Glomeromycetes</taxon>
        <taxon>Archaeosporales</taxon>
        <taxon>Ambisporaceae</taxon>
        <taxon>Ambispora</taxon>
    </lineage>
</organism>
<evidence type="ECO:0000313" key="2">
    <source>
        <dbReference type="EMBL" id="CAG8629367.1"/>
    </source>
</evidence>
<dbReference type="OrthoDB" id="10525376at2759"/>
<evidence type="ECO:0000256" key="1">
    <source>
        <dbReference type="SAM" id="Phobius"/>
    </source>
</evidence>
<protein>
    <submittedName>
        <fullName evidence="2">10001_t:CDS:1</fullName>
    </submittedName>
</protein>
<name>A0A9N9GW17_9GLOM</name>